<dbReference type="InterPro" id="IPR036443">
    <property type="entry name" value="Znf_RanBP2_sf"/>
</dbReference>
<dbReference type="GO" id="GO:0005634">
    <property type="term" value="C:nucleus"/>
    <property type="evidence" value="ECO:0000318"/>
    <property type="project" value="GO_Central"/>
</dbReference>
<feature type="compositionally biased region" description="Basic and acidic residues" evidence="10">
    <location>
        <begin position="81"/>
        <end position="91"/>
    </location>
</feature>
<feature type="region of interest" description="Disordered" evidence="10">
    <location>
        <begin position="1"/>
        <end position="33"/>
    </location>
</feature>
<dbReference type="CDD" id="cd16166">
    <property type="entry name" value="OCRE_SUA_like"/>
    <property type="match status" value="1"/>
</dbReference>
<dbReference type="InterPro" id="IPR035623">
    <property type="entry name" value="SUA-like_OCRE"/>
</dbReference>
<keyword evidence="12" id="KW-1185">Reference proteome</keyword>
<comment type="subcellular location">
    <subcellularLocation>
        <location evidence="1">Nucleus</location>
    </subcellularLocation>
</comment>
<evidence type="ECO:0000313" key="12">
    <source>
        <dbReference type="Proteomes" id="UP000091857"/>
    </source>
</evidence>
<dbReference type="Gene3D" id="3.30.70.330">
    <property type="match status" value="2"/>
</dbReference>
<keyword evidence="4 9" id="KW-0863">Zinc-finger</keyword>
<gene>
    <name evidence="11" type="ORF">MANES_02G079166v8</name>
</gene>
<dbReference type="Gramene" id="Manes.02G081900.4.v8.1">
    <property type="protein sequence ID" value="Manes.02G081900.4.v8.1.CDS"/>
    <property type="gene ID" value="Manes.02G081900.v8.1"/>
</dbReference>
<evidence type="ECO:0000256" key="6">
    <source>
        <dbReference type="ARBA" id="ARBA00022884"/>
    </source>
</evidence>
<keyword evidence="6 8" id="KW-0694">RNA-binding</keyword>
<dbReference type="Pfam" id="PF00076">
    <property type="entry name" value="RRM_1"/>
    <property type="match status" value="2"/>
</dbReference>
<evidence type="ECO:0000256" key="5">
    <source>
        <dbReference type="ARBA" id="ARBA00022833"/>
    </source>
</evidence>
<evidence type="ECO:0000256" key="9">
    <source>
        <dbReference type="PROSITE-ProRule" id="PRU00322"/>
    </source>
</evidence>
<dbReference type="InterPro" id="IPR000467">
    <property type="entry name" value="G_patch_dom"/>
</dbReference>
<dbReference type="PROSITE" id="PS01358">
    <property type="entry name" value="ZF_RANBP2_1"/>
    <property type="match status" value="1"/>
</dbReference>
<dbReference type="EMBL" id="CM004388">
    <property type="protein sequence ID" value="OAY57250.2"/>
    <property type="molecule type" value="Genomic_DNA"/>
</dbReference>
<proteinExistence type="predicted"/>
<accession>A0A251LG50</accession>
<comment type="caution">
    <text evidence="11">The sequence shown here is derived from an EMBL/GenBank/DDBJ whole genome shotgun (WGS) entry which is preliminary data.</text>
</comment>
<feature type="region of interest" description="Disordered" evidence="10">
    <location>
        <begin position="67"/>
        <end position="91"/>
    </location>
</feature>
<dbReference type="OrthoDB" id="439808at2759"/>
<dbReference type="SMART" id="SM00547">
    <property type="entry name" value="ZnF_RBZ"/>
    <property type="match status" value="1"/>
</dbReference>
<dbReference type="CDD" id="cd12313">
    <property type="entry name" value="RRM1_RRM2_RBM5_like"/>
    <property type="match status" value="1"/>
</dbReference>
<protein>
    <submittedName>
        <fullName evidence="11">Uncharacterized protein</fullName>
    </submittedName>
</protein>
<evidence type="ECO:0000256" key="1">
    <source>
        <dbReference type="ARBA" id="ARBA00004123"/>
    </source>
</evidence>
<dbReference type="Gene3D" id="4.10.1060.10">
    <property type="entry name" value="Zinc finger, RanBP2-type"/>
    <property type="match status" value="1"/>
</dbReference>
<sequence length="176" mass="19969">MTTPRYGTVYWDGHIINIDIGYDYVGGQSRMFRIEKKMNYKELVNKIVRAIKLSTHEEMITRIIFRKPMLDNDIIKYGLAQLSDDEDVDMMFDYISTIRPVDSIVLYVDILSRHHRTEDGGIGTSTSCPIVMEGESEDNLRDDNCPVVGKQTCHELQHNCNDPKIGPLPALGSGST</sequence>
<evidence type="ECO:0000256" key="2">
    <source>
        <dbReference type="ARBA" id="ARBA00022723"/>
    </source>
</evidence>
<dbReference type="AlphaFoldDB" id="A0A251LG50"/>
<dbReference type="PROSITE" id="PS50174">
    <property type="entry name" value="G_PATCH"/>
    <property type="match status" value="1"/>
</dbReference>
<keyword evidence="2" id="KW-0479">Metal-binding</keyword>
<dbReference type="InterPro" id="IPR041591">
    <property type="entry name" value="OCRE"/>
</dbReference>
<evidence type="ECO:0000313" key="11">
    <source>
        <dbReference type="EMBL" id="OAY57250.2"/>
    </source>
</evidence>
<organism evidence="11 12">
    <name type="scientific">Manihot esculenta</name>
    <name type="common">Cassava</name>
    <name type="synonym">Jatropha manihot</name>
    <dbReference type="NCBI Taxonomy" id="3983"/>
    <lineage>
        <taxon>Eukaryota</taxon>
        <taxon>Viridiplantae</taxon>
        <taxon>Streptophyta</taxon>
        <taxon>Embryophyta</taxon>
        <taxon>Tracheophyta</taxon>
        <taxon>Spermatophyta</taxon>
        <taxon>Magnoliopsida</taxon>
        <taxon>eudicotyledons</taxon>
        <taxon>Gunneridae</taxon>
        <taxon>Pentapetalae</taxon>
        <taxon>rosids</taxon>
        <taxon>fabids</taxon>
        <taxon>Malpighiales</taxon>
        <taxon>Euphorbiaceae</taxon>
        <taxon>Crotonoideae</taxon>
        <taxon>Manihoteae</taxon>
        <taxon>Manihot</taxon>
    </lineage>
</organism>
<dbReference type="PROSITE" id="PS50102">
    <property type="entry name" value="RRM"/>
    <property type="match status" value="2"/>
</dbReference>
<dbReference type="PROSITE" id="PS50199">
    <property type="entry name" value="ZF_RANBP2_2"/>
    <property type="match status" value="1"/>
</dbReference>
<keyword evidence="5" id="KW-0862">Zinc</keyword>
<dbReference type="InterPro" id="IPR012677">
    <property type="entry name" value="Nucleotide-bd_a/b_plait_sf"/>
</dbReference>
<evidence type="ECO:0000256" key="8">
    <source>
        <dbReference type="PROSITE-ProRule" id="PRU00176"/>
    </source>
</evidence>
<dbReference type="GO" id="GO:0008270">
    <property type="term" value="F:zinc ion binding"/>
    <property type="evidence" value="ECO:0007669"/>
    <property type="project" value="UniProtKB-KW"/>
</dbReference>
<dbReference type="PANTHER" id="PTHR13948">
    <property type="entry name" value="RNA-BINDING PROTEIN"/>
    <property type="match status" value="1"/>
</dbReference>
<reference evidence="12" key="1">
    <citation type="journal article" date="2016" name="Nat. Biotechnol.">
        <title>Sequencing wild and cultivated cassava and related species reveals extensive interspecific hybridization and genetic diversity.</title>
        <authorList>
            <person name="Bredeson J.V."/>
            <person name="Lyons J.B."/>
            <person name="Prochnik S.E."/>
            <person name="Wu G.A."/>
            <person name="Ha C.M."/>
            <person name="Edsinger-Gonzales E."/>
            <person name="Grimwood J."/>
            <person name="Schmutz J."/>
            <person name="Rabbi I.Y."/>
            <person name="Egesi C."/>
            <person name="Nauluvula P."/>
            <person name="Lebot V."/>
            <person name="Ndunguru J."/>
            <person name="Mkamilo G."/>
            <person name="Bart R.S."/>
            <person name="Setter T.L."/>
            <person name="Gleadow R.M."/>
            <person name="Kulakow P."/>
            <person name="Ferguson M.E."/>
            <person name="Rounsley S."/>
            <person name="Rokhsar D.S."/>
        </authorList>
    </citation>
    <scope>NUCLEOTIDE SEQUENCE [LARGE SCALE GENOMIC DNA]</scope>
    <source>
        <strain evidence="12">cv. AM560-2</strain>
    </source>
</reference>
<dbReference type="InterPro" id="IPR001876">
    <property type="entry name" value="Znf_RanBP2"/>
</dbReference>
<keyword evidence="3" id="KW-0677">Repeat</keyword>
<dbReference type="GO" id="GO:0000398">
    <property type="term" value="P:mRNA splicing, via spliceosome"/>
    <property type="evidence" value="ECO:0000318"/>
    <property type="project" value="GO_Central"/>
</dbReference>
<dbReference type="InterPro" id="IPR035979">
    <property type="entry name" value="RBD_domain_sf"/>
</dbReference>
<dbReference type="InterPro" id="IPR000504">
    <property type="entry name" value="RRM_dom"/>
</dbReference>
<dbReference type="STRING" id="3983.A0A251LG50"/>
<keyword evidence="7" id="KW-0539">Nucleus</keyword>
<dbReference type="SMART" id="SM00360">
    <property type="entry name" value="RRM"/>
    <property type="match status" value="2"/>
</dbReference>
<dbReference type="Pfam" id="PF01585">
    <property type="entry name" value="G-patch"/>
    <property type="match status" value="1"/>
</dbReference>
<dbReference type="SUPFAM" id="SSF90209">
    <property type="entry name" value="Ran binding protein zinc finger-like"/>
    <property type="match status" value="1"/>
</dbReference>
<dbReference type="PANTHER" id="PTHR13948:SF3">
    <property type="entry name" value="FI21118P1"/>
    <property type="match status" value="1"/>
</dbReference>
<name>A0A251LG50_MANES</name>
<evidence type="ECO:0000256" key="3">
    <source>
        <dbReference type="ARBA" id="ARBA00022737"/>
    </source>
</evidence>
<dbReference type="Pfam" id="PF17780">
    <property type="entry name" value="OCRE"/>
    <property type="match status" value="1"/>
</dbReference>
<evidence type="ECO:0000256" key="4">
    <source>
        <dbReference type="ARBA" id="ARBA00022771"/>
    </source>
</evidence>
<evidence type="ECO:0000256" key="10">
    <source>
        <dbReference type="SAM" id="MobiDB-lite"/>
    </source>
</evidence>
<dbReference type="Proteomes" id="UP000091857">
    <property type="component" value="Chromosome 2"/>
</dbReference>
<evidence type="ECO:0000256" key="7">
    <source>
        <dbReference type="ARBA" id="ARBA00023242"/>
    </source>
</evidence>
<dbReference type="GO" id="GO:0003723">
    <property type="term" value="F:RNA binding"/>
    <property type="evidence" value="ECO:0000318"/>
    <property type="project" value="GO_Central"/>
</dbReference>
<dbReference type="SUPFAM" id="SSF54928">
    <property type="entry name" value="RNA-binding domain, RBD"/>
    <property type="match status" value="2"/>
</dbReference>
<dbReference type="SMART" id="SM00443">
    <property type="entry name" value="G_patch"/>
    <property type="match status" value="1"/>
</dbReference>
<dbReference type="OMA" id="CESEHER"/>